<sequence>MFGNTQCLENAWGTSPLSDEFFGNLPHVKPKARIISDVLLVPPKELATCNPKQAQSAASRGVRFPTAASRPDFLAPVKSKTIPLLTPEMEEEMIRSSSSKAYQRLMNNNNVWQQPELRFAQGPAASCAAATPQSRLQPRPPSLATASSCAAEDHAEAVTASSGVIGGGLVTDSASVPQLTTWEENFQDLSDWCDTPCEFPAGESSRATSNIITGTLNGGNATIESTTATIPGAVTPTLTNGKFTLNAKGIETNRLGLRTVVQVPPIPRPAPRPQQLNPYQLDHPYPVILPQSNSNNQEQPYYNLDLKTSNIENDIKVEDMEWMKTKVKPEVDTNIDNLNNNAKWSDLNEFDVFGSLTILPLSQQSLDSREINQDLLRSFDSDFGGLDLDSLLNEGVTQSPEDSISTNSSRVTDLCGSLPQFSVEDSVAAQIAVSPITYEPVVSPPSVENTSLRLKVEYSMNTSPSTSTGTSSPLRPISNDRQLRNVSVKIEKPDSPDDGSISTGTETIERRSTRKRRVRELSVSSSTTTNSTRPTKSRRRSYKSISESHDEDGNDVDDLYRETREKNNEASRKSRMNKKAKEMEMAQQEVELERRNRLLKVRAEYLEKRVSKYREILLFVAQTGPQNDRLLKAIRMK</sequence>
<feature type="compositionally biased region" description="Low complexity" evidence="1">
    <location>
        <begin position="522"/>
        <end position="534"/>
    </location>
</feature>
<dbReference type="CDD" id="cd14813">
    <property type="entry name" value="bZIP_BmCbz-like"/>
    <property type="match status" value="1"/>
</dbReference>
<dbReference type="PANTHER" id="PTHR23334">
    <property type="entry name" value="CCAAT/ENHANCER BINDING PROTEIN"/>
    <property type="match status" value="1"/>
</dbReference>
<dbReference type="EMBL" id="JBJJXI010000104">
    <property type="protein sequence ID" value="KAL3392421.1"/>
    <property type="molecule type" value="Genomic_DNA"/>
</dbReference>
<dbReference type="PROSITE" id="PS50217">
    <property type="entry name" value="BZIP"/>
    <property type="match status" value="1"/>
</dbReference>
<dbReference type="PANTHER" id="PTHR23334:SF72">
    <property type="entry name" value="PROTEIN MABIKI"/>
    <property type="match status" value="1"/>
</dbReference>
<reference evidence="3 4" key="1">
    <citation type="journal article" date="2024" name="bioRxiv">
        <title>A reference genome for Trichogramma kaykai: A tiny desert-dwelling parasitoid wasp with competing sex-ratio distorters.</title>
        <authorList>
            <person name="Culotta J."/>
            <person name="Lindsey A.R."/>
        </authorList>
    </citation>
    <scope>NUCLEOTIDE SEQUENCE [LARGE SCALE GENOMIC DNA]</scope>
    <source>
        <strain evidence="3 4">KSX58</strain>
    </source>
</reference>
<feature type="compositionally biased region" description="Low complexity" evidence="1">
    <location>
        <begin position="462"/>
        <end position="473"/>
    </location>
</feature>
<proteinExistence type="predicted"/>
<dbReference type="SUPFAM" id="SSF57959">
    <property type="entry name" value="Leucine zipper domain"/>
    <property type="match status" value="1"/>
</dbReference>
<name>A0ABD2WHK7_9HYME</name>
<organism evidence="3 4">
    <name type="scientific">Trichogramma kaykai</name>
    <dbReference type="NCBI Taxonomy" id="54128"/>
    <lineage>
        <taxon>Eukaryota</taxon>
        <taxon>Metazoa</taxon>
        <taxon>Ecdysozoa</taxon>
        <taxon>Arthropoda</taxon>
        <taxon>Hexapoda</taxon>
        <taxon>Insecta</taxon>
        <taxon>Pterygota</taxon>
        <taxon>Neoptera</taxon>
        <taxon>Endopterygota</taxon>
        <taxon>Hymenoptera</taxon>
        <taxon>Apocrita</taxon>
        <taxon>Proctotrupomorpha</taxon>
        <taxon>Chalcidoidea</taxon>
        <taxon>Trichogrammatidae</taxon>
        <taxon>Trichogramma</taxon>
    </lineage>
</organism>
<gene>
    <name evidence="3" type="ORF">TKK_012951</name>
</gene>
<evidence type="ECO:0000313" key="4">
    <source>
        <dbReference type="Proteomes" id="UP001627154"/>
    </source>
</evidence>
<dbReference type="Gene3D" id="1.20.5.170">
    <property type="match status" value="1"/>
</dbReference>
<evidence type="ECO:0000313" key="3">
    <source>
        <dbReference type="EMBL" id="KAL3392421.1"/>
    </source>
</evidence>
<dbReference type="AlphaFoldDB" id="A0ABD2WHK7"/>
<accession>A0ABD2WHK7</accession>
<dbReference type="Pfam" id="PF07716">
    <property type="entry name" value="bZIP_2"/>
    <property type="match status" value="1"/>
</dbReference>
<evidence type="ECO:0000256" key="1">
    <source>
        <dbReference type="SAM" id="MobiDB-lite"/>
    </source>
</evidence>
<evidence type="ECO:0000259" key="2">
    <source>
        <dbReference type="PROSITE" id="PS50217"/>
    </source>
</evidence>
<dbReference type="InterPro" id="IPR031106">
    <property type="entry name" value="C/EBP"/>
</dbReference>
<protein>
    <recommendedName>
        <fullName evidence="2">BZIP domain-containing protein</fullName>
    </recommendedName>
</protein>
<feature type="domain" description="BZIP" evidence="2">
    <location>
        <begin position="557"/>
        <end position="617"/>
    </location>
</feature>
<dbReference type="GO" id="GO:0005634">
    <property type="term" value="C:nucleus"/>
    <property type="evidence" value="ECO:0007669"/>
    <property type="project" value="UniProtKB-ARBA"/>
</dbReference>
<dbReference type="InterPro" id="IPR046347">
    <property type="entry name" value="bZIP_sf"/>
</dbReference>
<feature type="region of interest" description="Disordered" evidence="1">
    <location>
        <begin position="460"/>
        <end position="557"/>
    </location>
</feature>
<dbReference type="Proteomes" id="UP001627154">
    <property type="component" value="Unassembled WGS sequence"/>
</dbReference>
<keyword evidence="4" id="KW-1185">Reference proteome</keyword>
<comment type="caution">
    <text evidence="3">The sequence shown here is derived from an EMBL/GenBank/DDBJ whole genome shotgun (WGS) entry which is preliminary data.</text>
</comment>
<dbReference type="InterPro" id="IPR004827">
    <property type="entry name" value="bZIP"/>
</dbReference>